<evidence type="ECO:0000256" key="4">
    <source>
        <dbReference type="ARBA" id="ARBA00022475"/>
    </source>
</evidence>
<dbReference type="PANTHER" id="PTHR36838">
    <property type="entry name" value="AUXIN EFFLUX CARRIER FAMILY PROTEIN"/>
    <property type="match status" value="1"/>
</dbReference>
<dbReference type="Proteomes" id="UP000251341">
    <property type="component" value="Unassembled WGS sequence"/>
</dbReference>
<organism evidence="9 10">
    <name type="scientific">Limnohabitans curvus</name>
    <dbReference type="NCBI Taxonomy" id="323423"/>
    <lineage>
        <taxon>Bacteria</taxon>
        <taxon>Pseudomonadati</taxon>
        <taxon>Pseudomonadota</taxon>
        <taxon>Betaproteobacteria</taxon>
        <taxon>Burkholderiales</taxon>
        <taxon>Comamonadaceae</taxon>
        <taxon>Limnohabitans</taxon>
    </lineage>
</organism>
<evidence type="ECO:0000256" key="6">
    <source>
        <dbReference type="ARBA" id="ARBA00022989"/>
    </source>
</evidence>
<reference evidence="9 10" key="1">
    <citation type="submission" date="2017-04" db="EMBL/GenBank/DDBJ databases">
        <title>Unexpected and diverse lifestyles within the genus Limnohabitans.</title>
        <authorList>
            <person name="Kasalicky V."/>
            <person name="Mehrshad M."/>
            <person name="Andrei S.-A."/>
            <person name="Salcher M."/>
            <person name="Kratochvilova H."/>
            <person name="Simek K."/>
            <person name="Ghai R."/>
        </authorList>
    </citation>
    <scope>NUCLEOTIDE SEQUENCE [LARGE SCALE GENOMIC DNA]</scope>
    <source>
        <strain evidence="9 10">MWH-C5</strain>
    </source>
</reference>
<feature type="transmembrane region" description="Helical" evidence="8">
    <location>
        <begin position="37"/>
        <end position="56"/>
    </location>
</feature>
<feature type="transmembrane region" description="Helical" evidence="8">
    <location>
        <begin position="103"/>
        <end position="120"/>
    </location>
</feature>
<dbReference type="Gene3D" id="1.20.1530.20">
    <property type="match status" value="1"/>
</dbReference>
<keyword evidence="7 8" id="KW-0472">Membrane</keyword>
<comment type="caution">
    <text evidence="9">The sequence shown here is derived from an EMBL/GenBank/DDBJ whole genome shotgun (WGS) entry which is preliminary data.</text>
</comment>
<evidence type="ECO:0000256" key="3">
    <source>
        <dbReference type="ARBA" id="ARBA00022448"/>
    </source>
</evidence>
<feature type="transmembrane region" description="Helical" evidence="8">
    <location>
        <begin position="6"/>
        <end position="25"/>
    </location>
</feature>
<feature type="transmembrane region" description="Helical" evidence="8">
    <location>
        <begin position="248"/>
        <end position="268"/>
    </location>
</feature>
<evidence type="ECO:0000256" key="1">
    <source>
        <dbReference type="ARBA" id="ARBA00004651"/>
    </source>
</evidence>
<comment type="similarity">
    <text evidence="2">Belongs to the auxin efflux carrier (TC 2.A.69) family.</text>
</comment>
<evidence type="ECO:0000256" key="8">
    <source>
        <dbReference type="SAM" id="Phobius"/>
    </source>
</evidence>
<feature type="transmembrane region" description="Helical" evidence="8">
    <location>
        <begin position="219"/>
        <end position="242"/>
    </location>
</feature>
<evidence type="ECO:0000256" key="5">
    <source>
        <dbReference type="ARBA" id="ARBA00022692"/>
    </source>
</evidence>
<keyword evidence="4" id="KW-1003">Cell membrane</keyword>
<sequence length="301" mass="32484">MNYAQLLFPDFSLILCGYLVCKYTALNRTVWEQVESLVYFFLFPVLLFHSIVRTPLDLQAASHLIMAGLVLGLSSIGLSYAIPKLPFLRKHIDTRLHAASAQVAFRFNSFIALALAERIAGPQALLLIAVLIGVCVPLFNVAAVWPMARHAQRSFGRELIRNPLILATGLGLLANIVGLHIPSWTEPTLQRIGAASLALGLMAAGAGMQFGHLMKAKSLAISLLTVRHLLTPLLACWLAAMFELDKTQTSVLLAFSALPTASSCYVLAARMGYNGAFVAGLVTLSTVLGMLSLPFALGVLR</sequence>
<feature type="transmembrane region" description="Helical" evidence="8">
    <location>
        <begin position="188"/>
        <end position="207"/>
    </location>
</feature>
<accession>A0A315EUK5</accession>
<proteinExistence type="inferred from homology"/>
<feature type="transmembrane region" description="Helical" evidence="8">
    <location>
        <begin position="275"/>
        <end position="297"/>
    </location>
</feature>
<protein>
    <submittedName>
        <fullName evidence="9">Transporter</fullName>
    </submittedName>
</protein>
<dbReference type="InterPro" id="IPR038770">
    <property type="entry name" value="Na+/solute_symporter_sf"/>
</dbReference>
<dbReference type="GO" id="GO:0055085">
    <property type="term" value="P:transmembrane transport"/>
    <property type="evidence" value="ECO:0007669"/>
    <property type="project" value="InterPro"/>
</dbReference>
<keyword evidence="10" id="KW-1185">Reference proteome</keyword>
<dbReference type="RefSeq" id="WP_108360084.1">
    <property type="nucleotide sequence ID" value="NZ_NESP01000001.1"/>
</dbReference>
<dbReference type="EMBL" id="NESP01000001">
    <property type="protein sequence ID" value="PUE60445.1"/>
    <property type="molecule type" value="Genomic_DNA"/>
</dbReference>
<keyword evidence="3" id="KW-0813">Transport</keyword>
<dbReference type="GO" id="GO:0005886">
    <property type="term" value="C:plasma membrane"/>
    <property type="evidence" value="ECO:0007669"/>
    <property type="project" value="UniProtKB-SubCell"/>
</dbReference>
<gene>
    <name evidence="9" type="ORF">B9Z44_13220</name>
</gene>
<dbReference type="AlphaFoldDB" id="A0A315EUK5"/>
<keyword evidence="5 8" id="KW-0812">Transmembrane</keyword>
<evidence type="ECO:0000313" key="10">
    <source>
        <dbReference type="Proteomes" id="UP000251341"/>
    </source>
</evidence>
<name>A0A315EUK5_9BURK</name>
<comment type="subcellular location">
    <subcellularLocation>
        <location evidence="1">Cell membrane</location>
        <topology evidence="1">Multi-pass membrane protein</topology>
    </subcellularLocation>
</comment>
<feature type="transmembrane region" description="Helical" evidence="8">
    <location>
        <begin position="62"/>
        <end position="82"/>
    </location>
</feature>
<dbReference type="Pfam" id="PF03547">
    <property type="entry name" value="Mem_trans"/>
    <property type="match status" value="1"/>
</dbReference>
<dbReference type="InterPro" id="IPR004776">
    <property type="entry name" value="Mem_transp_PIN-like"/>
</dbReference>
<feature type="transmembrane region" description="Helical" evidence="8">
    <location>
        <begin position="159"/>
        <end position="182"/>
    </location>
</feature>
<evidence type="ECO:0000256" key="7">
    <source>
        <dbReference type="ARBA" id="ARBA00023136"/>
    </source>
</evidence>
<keyword evidence="6 8" id="KW-1133">Transmembrane helix</keyword>
<evidence type="ECO:0000313" key="9">
    <source>
        <dbReference type="EMBL" id="PUE60445.1"/>
    </source>
</evidence>
<dbReference type="PANTHER" id="PTHR36838:SF4">
    <property type="entry name" value="AUXIN EFFLUX CARRIER FAMILY PROTEIN"/>
    <property type="match status" value="1"/>
</dbReference>
<evidence type="ECO:0000256" key="2">
    <source>
        <dbReference type="ARBA" id="ARBA00010145"/>
    </source>
</evidence>
<feature type="transmembrane region" description="Helical" evidence="8">
    <location>
        <begin position="126"/>
        <end position="147"/>
    </location>
</feature>